<dbReference type="NCBIfam" id="TIGR01842">
    <property type="entry name" value="type_I_sec_PrtD"/>
    <property type="match status" value="1"/>
</dbReference>
<dbReference type="GO" id="GO:0030253">
    <property type="term" value="P:protein secretion by the type I secretion system"/>
    <property type="evidence" value="ECO:0007669"/>
    <property type="project" value="InterPro"/>
</dbReference>
<dbReference type="InterPro" id="IPR027417">
    <property type="entry name" value="P-loop_NTPase"/>
</dbReference>
<dbReference type="InterPro" id="IPR010128">
    <property type="entry name" value="ATPase_T1SS_PrtD-like"/>
</dbReference>
<dbReference type="AlphaFoldDB" id="A0A3D9HR54"/>
<evidence type="ECO:0000256" key="4">
    <source>
        <dbReference type="ARBA" id="ARBA00022840"/>
    </source>
</evidence>
<dbReference type="PANTHER" id="PTHR43394">
    <property type="entry name" value="ATP-DEPENDENT PERMEASE MDL1, MITOCHONDRIAL"/>
    <property type="match status" value="1"/>
</dbReference>
<proteinExistence type="predicted"/>
<dbReference type="GO" id="GO:0005886">
    <property type="term" value="C:plasma membrane"/>
    <property type="evidence" value="ECO:0007669"/>
    <property type="project" value="UniProtKB-SubCell"/>
</dbReference>
<evidence type="ECO:0000256" key="5">
    <source>
        <dbReference type="ARBA" id="ARBA00022989"/>
    </source>
</evidence>
<dbReference type="PROSITE" id="PS00211">
    <property type="entry name" value="ABC_TRANSPORTER_1"/>
    <property type="match status" value="1"/>
</dbReference>
<dbReference type="EMBL" id="QRDW01000002">
    <property type="protein sequence ID" value="RED52014.1"/>
    <property type="molecule type" value="Genomic_DNA"/>
</dbReference>
<comment type="subcellular location">
    <subcellularLocation>
        <location evidence="1">Cell membrane</location>
        <topology evidence="1">Multi-pass membrane protein</topology>
    </subcellularLocation>
</comment>
<dbReference type="GO" id="GO:0016887">
    <property type="term" value="F:ATP hydrolysis activity"/>
    <property type="evidence" value="ECO:0007669"/>
    <property type="project" value="InterPro"/>
</dbReference>
<dbReference type="RefSeq" id="WP_181905219.1">
    <property type="nucleotide sequence ID" value="NZ_QRDW01000002.1"/>
</dbReference>
<comment type="caution">
    <text evidence="10">The sequence shown here is derived from an EMBL/GenBank/DDBJ whole genome shotgun (WGS) entry which is preliminary data.</text>
</comment>
<dbReference type="InterPro" id="IPR003593">
    <property type="entry name" value="AAA+_ATPase"/>
</dbReference>
<dbReference type="GO" id="GO:0030256">
    <property type="term" value="C:type I protein secretion system complex"/>
    <property type="evidence" value="ECO:0007669"/>
    <property type="project" value="InterPro"/>
</dbReference>
<dbReference type="InterPro" id="IPR017871">
    <property type="entry name" value="ABC_transporter-like_CS"/>
</dbReference>
<reference evidence="10 11" key="1">
    <citation type="submission" date="2018-07" db="EMBL/GenBank/DDBJ databases">
        <title>Genomic Encyclopedia of Type Strains, Phase III (KMG-III): the genomes of soil and plant-associated and newly described type strains.</title>
        <authorList>
            <person name="Whitman W."/>
        </authorList>
    </citation>
    <scope>NUCLEOTIDE SEQUENCE [LARGE SCALE GENOMIC DNA]</scope>
    <source>
        <strain evidence="10 11">CECT 8488</strain>
    </source>
</reference>
<keyword evidence="4 10" id="KW-0067">ATP-binding</keyword>
<evidence type="ECO:0000313" key="11">
    <source>
        <dbReference type="Proteomes" id="UP000256845"/>
    </source>
</evidence>
<dbReference type="SUPFAM" id="SSF52540">
    <property type="entry name" value="P-loop containing nucleoside triphosphate hydrolases"/>
    <property type="match status" value="1"/>
</dbReference>
<dbReference type="InterPro" id="IPR039421">
    <property type="entry name" value="Type_1_exporter"/>
</dbReference>
<feature type="transmembrane region" description="Helical" evidence="7">
    <location>
        <begin position="149"/>
        <end position="178"/>
    </location>
</feature>
<evidence type="ECO:0000259" key="8">
    <source>
        <dbReference type="PROSITE" id="PS50893"/>
    </source>
</evidence>
<dbReference type="PROSITE" id="PS50929">
    <property type="entry name" value="ABC_TM1F"/>
    <property type="match status" value="1"/>
</dbReference>
<dbReference type="PANTHER" id="PTHR43394:SF1">
    <property type="entry name" value="ATP-BINDING CASSETTE SUB-FAMILY B MEMBER 10, MITOCHONDRIAL"/>
    <property type="match status" value="1"/>
</dbReference>
<evidence type="ECO:0000256" key="2">
    <source>
        <dbReference type="ARBA" id="ARBA00022692"/>
    </source>
</evidence>
<dbReference type="GO" id="GO:0015421">
    <property type="term" value="F:ABC-type oligopeptide transporter activity"/>
    <property type="evidence" value="ECO:0007669"/>
    <property type="project" value="TreeGrafter"/>
</dbReference>
<feature type="domain" description="ABC transmembrane type-1" evidence="9">
    <location>
        <begin position="27"/>
        <end position="304"/>
    </location>
</feature>
<dbReference type="Proteomes" id="UP000256845">
    <property type="component" value="Unassembled WGS sequence"/>
</dbReference>
<organism evidence="10 11">
    <name type="scientific">Aestuariispira insulae</name>
    <dbReference type="NCBI Taxonomy" id="1461337"/>
    <lineage>
        <taxon>Bacteria</taxon>
        <taxon>Pseudomonadati</taxon>
        <taxon>Pseudomonadota</taxon>
        <taxon>Alphaproteobacteria</taxon>
        <taxon>Rhodospirillales</taxon>
        <taxon>Kiloniellaceae</taxon>
        <taxon>Aestuariispira</taxon>
    </lineage>
</organism>
<dbReference type="Pfam" id="PF00005">
    <property type="entry name" value="ABC_tran"/>
    <property type="match status" value="1"/>
</dbReference>
<dbReference type="InterPro" id="IPR003439">
    <property type="entry name" value="ABC_transporter-like_ATP-bd"/>
</dbReference>
<feature type="transmembrane region" description="Helical" evidence="7">
    <location>
        <begin position="63"/>
        <end position="83"/>
    </location>
</feature>
<keyword evidence="2 7" id="KW-0812">Transmembrane</keyword>
<evidence type="ECO:0000313" key="10">
    <source>
        <dbReference type="EMBL" id="RED52014.1"/>
    </source>
</evidence>
<dbReference type="Gene3D" id="1.20.1560.10">
    <property type="entry name" value="ABC transporter type 1, transmembrane domain"/>
    <property type="match status" value="1"/>
</dbReference>
<protein>
    <submittedName>
        <fullName evidence="10">ATP-binding cassette subfamily C protein/ATP-binding cassette subfamily C protein EexD</fullName>
    </submittedName>
</protein>
<evidence type="ECO:0000256" key="7">
    <source>
        <dbReference type="SAM" id="Phobius"/>
    </source>
</evidence>
<dbReference type="InterPro" id="IPR011527">
    <property type="entry name" value="ABC1_TM_dom"/>
</dbReference>
<feature type="domain" description="ABC transporter" evidence="8">
    <location>
        <begin position="336"/>
        <end position="570"/>
    </location>
</feature>
<keyword evidence="6 7" id="KW-0472">Membrane</keyword>
<name>A0A3D9HR54_9PROT</name>
<accession>A0A3D9HR54</accession>
<sequence length="579" mass="62412">MTNNNETQIQNDNRLTATISRCRKGLFAITAFSFGINLLMLAAPLYMLQVFDRVLGGGSVETLTYLTLIVVIAFVAMACLEFLRSRMMISIGTWLERKLSDVTLERHINIAAATASGRNAQGLRDIAIIRNFLTGPTVFPMLDAPWMPVFLAVIFLLHPLLGFMAVGGAVMLILLALLNNWLTDEPMKNSSAYSITGLHNAETAVRHADTIVSMGFAGNLVQRWARTNEAALKDMAVASSRSGLVAALSKFSRLALQISMTGAGAWLVLGGELTAGGMIASSILLGKALGPADQAISFWKAAVAAKGAYQRLKALLSPIPVLDAEIMELPAPEGRVDVESLYYAHEGCESLLKNISFSLKAGESLGIAGPTAVGKTTLARLMVGLTHPQAGHVRLDSADMAQWPADTLGQHIGYLPQEVVLFEGTVRENIARFGDADAAQVVKAAQRAQVHDMILHLPQGYETQIGAGGAALSGGQRQRIALARALFGDPHLVILDEPNASLDFKGDAALIRSLKTLKDETITTVVITHRPSILRHVDRIMVLHADGHAETGARNDMLQKITEPENRKHLGMLREVKND</sequence>
<dbReference type="SMART" id="SM00382">
    <property type="entry name" value="AAA"/>
    <property type="match status" value="1"/>
</dbReference>
<dbReference type="GO" id="GO:0005524">
    <property type="term" value="F:ATP binding"/>
    <property type="evidence" value="ECO:0007669"/>
    <property type="project" value="UniProtKB-KW"/>
</dbReference>
<feature type="transmembrane region" description="Helical" evidence="7">
    <location>
        <begin position="26"/>
        <end position="51"/>
    </location>
</feature>
<dbReference type="SUPFAM" id="SSF90123">
    <property type="entry name" value="ABC transporter transmembrane region"/>
    <property type="match status" value="1"/>
</dbReference>
<keyword evidence="3" id="KW-0547">Nucleotide-binding</keyword>
<evidence type="ECO:0000256" key="3">
    <source>
        <dbReference type="ARBA" id="ARBA00022741"/>
    </source>
</evidence>
<dbReference type="PROSITE" id="PS50893">
    <property type="entry name" value="ABC_TRANSPORTER_2"/>
    <property type="match status" value="1"/>
</dbReference>
<dbReference type="Gene3D" id="3.40.50.300">
    <property type="entry name" value="P-loop containing nucleotide triphosphate hydrolases"/>
    <property type="match status" value="1"/>
</dbReference>
<dbReference type="Pfam" id="PF00664">
    <property type="entry name" value="ABC_membrane"/>
    <property type="match status" value="1"/>
</dbReference>
<dbReference type="InterPro" id="IPR036640">
    <property type="entry name" value="ABC1_TM_sf"/>
</dbReference>
<gene>
    <name evidence="10" type="ORF">DFP90_10230</name>
</gene>
<evidence type="ECO:0000256" key="6">
    <source>
        <dbReference type="ARBA" id="ARBA00023136"/>
    </source>
</evidence>
<keyword evidence="11" id="KW-1185">Reference proteome</keyword>
<keyword evidence="5 7" id="KW-1133">Transmembrane helix</keyword>
<evidence type="ECO:0000259" key="9">
    <source>
        <dbReference type="PROSITE" id="PS50929"/>
    </source>
</evidence>
<evidence type="ECO:0000256" key="1">
    <source>
        <dbReference type="ARBA" id="ARBA00004651"/>
    </source>
</evidence>